<proteinExistence type="predicted"/>
<dbReference type="Pfam" id="PF06985">
    <property type="entry name" value="HET"/>
    <property type="match status" value="1"/>
</dbReference>
<dbReference type="OrthoDB" id="20872at2759"/>
<evidence type="ECO:0000259" key="1">
    <source>
        <dbReference type="Pfam" id="PF06985"/>
    </source>
</evidence>
<reference evidence="2" key="1">
    <citation type="journal article" date="2021" name="Nat. Commun.">
        <title>Genetic determinants of endophytism in the Arabidopsis root mycobiome.</title>
        <authorList>
            <person name="Mesny F."/>
            <person name="Miyauchi S."/>
            <person name="Thiergart T."/>
            <person name="Pickel B."/>
            <person name="Atanasova L."/>
            <person name="Karlsson M."/>
            <person name="Huettel B."/>
            <person name="Barry K.W."/>
            <person name="Haridas S."/>
            <person name="Chen C."/>
            <person name="Bauer D."/>
            <person name="Andreopoulos W."/>
            <person name="Pangilinan J."/>
            <person name="LaButti K."/>
            <person name="Riley R."/>
            <person name="Lipzen A."/>
            <person name="Clum A."/>
            <person name="Drula E."/>
            <person name="Henrissat B."/>
            <person name="Kohler A."/>
            <person name="Grigoriev I.V."/>
            <person name="Martin F.M."/>
            <person name="Hacquard S."/>
        </authorList>
    </citation>
    <scope>NUCLEOTIDE SEQUENCE</scope>
    <source>
        <strain evidence="2">MPI-CAGE-CH-0235</strain>
    </source>
</reference>
<protein>
    <submittedName>
        <fullName evidence="2">Heterokaryon incompatibility protein-domain-containing protein</fullName>
    </submittedName>
</protein>
<dbReference type="EMBL" id="JAGPNK010000013">
    <property type="protein sequence ID" value="KAH7309720.1"/>
    <property type="molecule type" value="Genomic_DNA"/>
</dbReference>
<name>A0A8K0WN54_9HYPO</name>
<evidence type="ECO:0000313" key="2">
    <source>
        <dbReference type="EMBL" id="KAH7309720.1"/>
    </source>
</evidence>
<comment type="caution">
    <text evidence="2">The sequence shown here is derived from an EMBL/GenBank/DDBJ whole genome shotgun (WGS) entry which is preliminary data.</text>
</comment>
<dbReference type="PANTHER" id="PTHR24148:SF73">
    <property type="entry name" value="HET DOMAIN PROTEIN (AFU_ORTHOLOGUE AFUA_8G01020)"/>
    <property type="match status" value="1"/>
</dbReference>
<dbReference type="Proteomes" id="UP000813444">
    <property type="component" value="Unassembled WGS sequence"/>
</dbReference>
<dbReference type="PANTHER" id="PTHR24148">
    <property type="entry name" value="ANKYRIN REPEAT DOMAIN-CONTAINING PROTEIN 39 HOMOLOG-RELATED"/>
    <property type="match status" value="1"/>
</dbReference>
<dbReference type="InterPro" id="IPR010730">
    <property type="entry name" value="HET"/>
</dbReference>
<organism evidence="2 3">
    <name type="scientific">Stachybotrys elegans</name>
    <dbReference type="NCBI Taxonomy" id="80388"/>
    <lineage>
        <taxon>Eukaryota</taxon>
        <taxon>Fungi</taxon>
        <taxon>Dikarya</taxon>
        <taxon>Ascomycota</taxon>
        <taxon>Pezizomycotina</taxon>
        <taxon>Sordariomycetes</taxon>
        <taxon>Hypocreomycetidae</taxon>
        <taxon>Hypocreales</taxon>
        <taxon>Stachybotryaceae</taxon>
        <taxon>Stachybotrys</taxon>
    </lineage>
</organism>
<sequence>MQREKYLYQPLREHDAIRVLDLDPDDEYNAPLCGHLTNTRLSEINQYTALSYVWGDPTPTETLVVNGDEVRLGENLAIALRDMRHTSSVLRVWVDAVCINQSDNDEKSHQVAMMGDIYAKAVRTIIYLGPSTEKTNLVLSKKPDSRMEKDEQLHYTRLAQKDLLRRPWFKRVWTYQEFALSKKPYIQCGSVRVPWKQIYKLLIGYDGGFNAERHTGLEVLRSMKSVCPPGNKLEFLDVLQARRGFGATDPRDLVYAQLGIISDLVLVREYIAISYNMPVPVLYCQVANYAIASRRDGVEALLSMLDDSSDGSRLPNLPSWAPDWRLFRNNVTTMHNEDYHLQETYEGAHCFLEESLVLAHVGYEVDTVEDLSCILPAYASIPNTVLVGYHDALDELTGLYWRNGGVWYEDGAEQDKRPRISLRGLASRHMDLCRELGEQWRKLLEPLVESEVGRVSHETFMKHFVHWMTEQGGQDRVCAGNESSGLLRLMQDYMLTSKGTLDHMRAHDEGDNSLASRMIREVSKSLLARGEGVFKILEGKRLARTRHGRFGVMPAQTQPGDLVLALANCRTLVAARPTLTPLEAVTDALRKEKLQLDSGAQQGSARIAPATKVWSLVVDGEIVQCVIVGASYLDSYAPWRDKEKEQPTKLFAFH</sequence>
<dbReference type="InterPro" id="IPR052895">
    <property type="entry name" value="HetReg/Transcr_Mod"/>
</dbReference>
<feature type="domain" description="Heterokaryon incompatibility" evidence="1">
    <location>
        <begin position="47"/>
        <end position="177"/>
    </location>
</feature>
<accession>A0A8K0WN54</accession>
<evidence type="ECO:0000313" key="3">
    <source>
        <dbReference type="Proteomes" id="UP000813444"/>
    </source>
</evidence>
<gene>
    <name evidence="2" type="ORF">B0I35DRAFT_440508</name>
</gene>
<dbReference type="AlphaFoldDB" id="A0A8K0WN54"/>
<keyword evidence="3" id="KW-1185">Reference proteome</keyword>